<comment type="caution">
    <text evidence="2">The sequence shown here is derived from an EMBL/GenBank/DDBJ whole genome shotgun (WGS) entry which is preliminary data.</text>
</comment>
<dbReference type="EMBL" id="JAHLQT010022636">
    <property type="protein sequence ID" value="KAG7166225.1"/>
    <property type="molecule type" value="Genomic_DNA"/>
</dbReference>
<feature type="region of interest" description="Disordered" evidence="1">
    <location>
        <begin position="358"/>
        <end position="385"/>
    </location>
</feature>
<keyword evidence="3" id="KW-1185">Reference proteome</keyword>
<evidence type="ECO:0000256" key="1">
    <source>
        <dbReference type="SAM" id="MobiDB-lite"/>
    </source>
</evidence>
<name>A0A8J5K386_HOMAM</name>
<gene>
    <name evidence="2" type="primary">Kmt2a-L2</name>
    <name evidence="2" type="ORF">Hamer_G011048</name>
</gene>
<feature type="region of interest" description="Disordered" evidence="1">
    <location>
        <begin position="264"/>
        <end position="326"/>
    </location>
</feature>
<feature type="compositionally biased region" description="Basic and acidic residues" evidence="1">
    <location>
        <begin position="128"/>
        <end position="145"/>
    </location>
</feature>
<feature type="compositionally biased region" description="Basic residues" evidence="1">
    <location>
        <begin position="285"/>
        <end position="295"/>
    </location>
</feature>
<feature type="region of interest" description="Disordered" evidence="1">
    <location>
        <begin position="128"/>
        <end position="174"/>
    </location>
</feature>
<feature type="compositionally biased region" description="Low complexity" evidence="1">
    <location>
        <begin position="157"/>
        <end position="170"/>
    </location>
</feature>
<feature type="compositionally biased region" description="Basic and acidic residues" evidence="1">
    <location>
        <begin position="371"/>
        <end position="385"/>
    </location>
</feature>
<feature type="region of interest" description="Disordered" evidence="1">
    <location>
        <begin position="55"/>
        <end position="91"/>
    </location>
</feature>
<evidence type="ECO:0000313" key="2">
    <source>
        <dbReference type="EMBL" id="KAG7166225.1"/>
    </source>
</evidence>
<dbReference type="AlphaFoldDB" id="A0A8J5K386"/>
<sequence length="401" mass="44731">MAKFRFPGKALKLNTRKRVRFRGSYAANTPEELYTRRIRRGLDLFTQIFGDSDEDEDGFEGFLSSCPEPREVRTTETNTPELPRRRGGKRAAQKVEEACAVLENEGLVTRRRTSVVEMAVKEIRVSAEKKKDLPVSGGRTDKEAEQAEPVSDIQTVSEAPPSSSSSSIESDQCVEGTKTMVVATMSHLSRKQTNHRISRPPTVKTALAKKLLAKAKKKAPSLPVVGEKSPKRFILPTMSVRSSRIIKPNKRLFADITEMCSTSSSLMADGSPEAGEDSISVPSKRLVKLTRKGRGSHTQFLSLPRSRAQGKNSLSGTEGVGRDRMRRTISRYTESITGPCKGQVGRPPKRLLRRFEAPLQEDEAELPDSPQRCDPKESRVKEKIEKLLRSPWDDRLKQTGK</sequence>
<reference evidence="2" key="1">
    <citation type="journal article" date="2021" name="Sci. Adv.">
        <title>The American lobster genome reveals insights on longevity, neural, and immune adaptations.</title>
        <authorList>
            <person name="Polinski J.M."/>
            <person name="Zimin A.V."/>
            <person name="Clark K.F."/>
            <person name="Kohn A.B."/>
            <person name="Sadowski N."/>
            <person name="Timp W."/>
            <person name="Ptitsyn A."/>
            <person name="Khanna P."/>
            <person name="Romanova D.Y."/>
            <person name="Williams P."/>
            <person name="Greenwood S.J."/>
            <person name="Moroz L.L."/>
            <person name="Walt D.R."/>
            <person name="Bodnar A.G."/>
        </authorList>
    </citation>
    <scope>NUCLEOTIDE SEQUENCE</scope>
    <source>
        <strain evidence="2">GMGI-L3</strain>
    </source>
</reference>
<evidence type="ECO:0000313" key="3">
    <source>
        <dbReference type="Proteomes" id="UP000747542"/>
    </source>
</evidence>
<proteinExistence type="predicted"/>
<protein>
    <submittedName>
        <fullName evidence="2">Putative histone-lysine N-methyltransferase 2A-like 2</fullName>
    </submittedName>
</protein>
<dbReference type="Proteomes" id="UP000747542">
    <property type="component" value="Unassembled WGS sequence"/>
</dbReference>
<organism evidence="2 3">
    <name type="scientific">Homarus americanus</name>
    <name type="common">American lobster</name>
    <dbReference type="NCBI Taxonomy" id="6706"/>
    <lineage>
        <taxon>Eukaryota</taxon>
        <taxon>Metazoa</taxon>
        <taxon>Ecdysozoa</taxon>
        <taxon>Arthropoda</taxon>
        <taxon>Crustacea</taxon>
        <taxon>Multicrustacea</taxon>
        <taxon>Malacostraca</taxon>
        <taxon>Eumalacostraca</taxon>
        <taxon>Eucarida</taxon>
        <taxon>Decapoda</taxon>
        <taxon>Pleocyemata</taxon>
        <taxon>Astacidea</taxon>
        <taxon>Nephropoidea</taxon>
        <taxon>Nephropidae</taxon>
        <taxon>Homarus</taxon>
    </lineage>
</organism>
<feature type="non-terminal residue" evidence="2">
    <location>
        <position position="1"/>
    </location>
</feature>
<accession>A0A8J5K386</accession>